<dbReference type="PROSITE" id="PS50157">
    <property type="entry name" value="ZINC_FINGER_C2H2_2"/>
    <property type="match status" value="5"/>
</dbReference>
<keyword evidence="13" id="KW-0496">Mitochondrion</keyword>
<dbReference type="FunFam" id="3.30.160.60:FF:000671">
    <property type="entry name" value="Zinc finger protein 26"/>
    <property type="match status" value="1"/>
</dbReference>
<dbReference type="InterPro" id="IPR017850">
    <property type="entry name" value="Alkaline_phosphatase_core_sf"/>
</dbReference>
<dbReference type="GO" id="GO:0008270">
    <property type="term" value="F:zinc ion binding"/>
    <property type="evidence" value="ECO:0007669"/>
    <property type="project" value="UniProtKB-KW"/>
</dbReference>
<gene>
    <name evidence="13" type="ORF">PLBR_LOCUS6776</name>
</gene>
<name>A0A3P3YH95_PLABS</name>
<evidence type="ECO:0000313" key="13">
    <source>
        <dbReference type="EMBL" id="SPQ99561.1"/>
    </source>
</evidence>
<dbReference type="Pfam" id="PF00096">
    <property type="entry name" value="zf-C2H2"/>
    <property type="match status" value="3"/>
</dbReference>
<comment type="subcellular location">
    <subcellularLocation>
        <location evidence="1">Nucleus</location>
    </subcellularLocation>
</comment>
<dbReference type="SUPFAM" id="SSF53649">
    <property type="entry name" value="Alkaline phosphatase-like"/>
    <property type="match status" value="1"/>
</dbReference>
<dbReference type="InterPro" id="IPR002591">
    <property type="entry name" value="Phosphodiest/P_Trfase"/>
</dbReference>
<keyword evidence="6" id="KW-0805">Transcription regulation</keyword>
<dbReference type="SUPFAM" id="SSF57667">
    <property type="entry name" value="beta-beta-alpha zinc fingers"/>
    <property type="match status" value="3"/>
</dbReference>
<dbReference type="EMBL" id="OVEO01000012">
    <property type="protein sequence ID" value="SPQ99561.1"/>
    <property type="molecule type" value="Genomic_DNA"/>
</dbReference>
<dbReference type="PANTHER" id="PTHR24393:SF34">
    <property type="entry name" value="PR_SET DOMAIN 13"/>
    <property type="match status" value="1"/>
</dbReference>
<keyword evidence="4 9" id="KW-0863">Zinc-finger</keyword>
<protein>
    <recommendedName>
        <fullName evidence="12">C2H2-type domain-containing protein</fullName>
    </recommendedName>
</protein>
<feature type="domain" description="C2H2-type" evidence="12">
    <location>
        <begin position="379"/>
        <end position="406"/>
    </location>
</feature>
<dbReference type="Gene3D" id="3.40.720.10">
    <property type="entry name" value="Alkaline Phosphatase, subunit A"/>
    <property type="match status" value="1"/>
</dbReference>
<keyword evidence="8" id="KW-0539">Nucleus</keyword>
<dbReference type="FunFam" id="3.30.160.60:FF:000495">
    <property type="entry name" value="zinc finger protein 668"/>
    <property type="match status" value="1"/>
</dbReference>
<geneLocation type="mitochondrion" evidence="13"/>
<evidence type="ECO:0000256" key="3">
    <source>
        <dbReference type="ARBA" id="ARBA00022737"/>
    </source>
</evidence>
<proteinExistence type="predicted"/>
<evidence type="ECO:0000256" key="9">
    <source>
        <dbReference type="PROSITE-ProRule" id="PRU00042"/>
    </source>
</evidence>
<accession>A0A3P3YH95</accession>
<dbReference type="Proteomes" id="UP000290189">
    <property type="component" value="Unassembled WGS sequence"/>
</dbReference>
<sequence length="489" mass="53677">MRALLACCCLVVITCCLVRSQAGCEGGRRPVIVVGLDGLGSEYLTDHAMLTYAPNLAGLFANGASTVDAETFIPVLSLPNWAALLLGTSPSVTGIVDNDFGDSAAVVARCTTLLDAIERRNGMTTSMYLNWAPLTYLKGRANTTVDIVDGSGNVVDAFLNSKRLTNFTFIHVGVIDEAGHQFGWGGAEYYDAVKVADNLIGGILRRAARSDAIVVTVSDHGGSGDVHDVNAAEARRVPIGALLRLTQDVAKSSSPTAWRRLASDKQKREVSTDSNDTFQLARRISETMMKFPIARRISQHLLEQAKDALQPKQAPVVTLVPNNRAETAFLPVRPRPMPRTPTADATSGDTNACPYCDRSFKYPSMLQQHLTTHTGVKQFGCDACGKTFTRAYTLKVHRRQHNGQRPYSCPSCPKQYVEIGKLNMHVKRVHENMKPWQCNLCPKRFPCQSQWTVHQRVHTGERPFQCGQCPKAFSVNSSLQRHQLTHVTV</sequence>
<dbReference type="GO" id="GO:0001228">
    <property type="term" value="F:DNA-binding transcription activator activity, RNA polymerase II-specific"/>
    <property type="evidence" value="ECO:0007669"/>
    <property type="project" value="TreeGrafter"/>
</dbReference>
<feature type="domain" description="C2H2-type" evidence="12">
    <location>
        <begin position="464"/>
        <end position="489"/>
    </location>
</feature>
<evidence type="ECO:0000256" key="6">
    <source>
        <dbReference type="ARBA" id="ARBA00023015"/>
    </source>
</evidence>
<keyword evidence="7" id="KW-0804">Transcription</keyword>
<keyword evidence="5" id="KW-0862">Zinc</keyword>
<feature type="compositionally biased region" description="Basic and acidic residues" evidence="10">
    <location>
        <begin position="261"/>
        <end position="271"/>
    </location>
</feature>
<feature type="signal peptide" evidence="11">
    <location>
        <begin position="1"/>
        <end position="22"/>
    </location>
</feature>
<dbReference type="Gene3D" id="3.30.160.60">
    <property type="entry name" value="Classic Zinc Finger"/>
    <property type="match status" value="5"/>
</dbReference>
<feature type="domain" description="C2H2-type" evidence="12">
    <location>
        <begin position="351"/>
        <end position="378"/>
    </location>
</feature>
<evidence type="ECO:0000256" key="10">
    <source>
        <dbReference type="SAM" id="MobiDB-lite"/>
    </source>
</evidence>
<evidence type="ECO:0000256" key="5">
    <source>
        <dbReference type="ARBA" id="ARBA00022833"/>
    </source>
</evidence>
<evidence type="ECO:0000256" key="1">
    <source>
        <dbReference type="ARBA" id="ARBA00004123"/>
    </source>
</evidence>
<evidence type="ECO:0000259" key="12">
    <source>
        <dbReference type="PROSITE" id="PS50157"/>
    </source>
</evidence>
<evidence type="ECO:0000256" key="2">
    <source>
        <dbReference type="ARBA" id="ARBA00022723"/>
    </source>
</evidence>
<dbReference type="FunFam" id="3.30.160.60:FF:000003">
    <property type="entry name" value="Zinc finger protein 3 homolog"/>
    <property type="match status" value="1"/>
</dbReference>
<evidence type="ECO:0000256" key="7">
    <source>
        <dbReference type="ARBA" id="ARBA00023163"/>
    </source>
</evidence>
<feature type="domain" description="C2H2-type" evidence="12">
    <location>
        <begin position="407"/>
        <end position="435"/>
    </location>
</feature>
<dbReference type="PANTHER" id="PTHR24393">
    <property type="entry name" value="ZINC FINGER PROTEIN"/>
    <property type="match status" value="1"/>
</dbReference>
<organism evidence="13 14">
    <name type="scientific">Plasmodiophora brassicae</name>
    <name type="common">Clubroot disease agent</name>
    <dbReference type="NCBI Taxonomy" id="37360"/>
    <lineage>
        <taxon>Eukaryota</taxon>
        <taxon>Sar</taxon>
        <taxon>Rhizaria</taxon>
        <taxon>Endomyxa</taxon>
        <taxon>Phytomyxea</taxon>
        <taxon>Plasmodiophorida</taxon>
        <taxon>Plasmodiophoridae</taxon>
        <taxon>Plasmodiophora</taxon>
    </lineage>
</organism>
<evidence type="ECO:0000256" key="11">
    <source>
        <dbReference type="SAM" id="SignalP"/>
    </source>
</evidence>
<dbReference type="InterPro" id="IPR013087">
    <property type="entry name" value="Znf_C2H2_type"/>
</dbReference>
<evidence type="ECO:0000256" key="8">
    <source>
        <dbReference type="ARBA" id="ARBA00023242"/>
    </source>
</evidence>
<dbReference type="GO" id="GO:0000978">
    <property type="term" value="F:RNA polymerase II cis-regulatory region sequence-specific DNA binding"/>
    <property type="evidence" value="ECO:0007669"/>
    <property type="project" value="TreeGrafter"/>
</dbReference>
<dbReference type="InterPro" id="IPR036236">
    <property type="entry name" value="Znf_C2H2_sf"/>
</dbReference>
<evidence type="ECO:0000256" key="4">
    <source>
        <dbReference type="ARBA" id="ARBA00022771"/>
    </source>
</evidence>
<dbReference type="AlphaFoldDB" id="A0A3P3YH95"/>
<dbReference type="SMART" id="SM00355">
    <property type="entry name" value="ZnF_C2H2"/>
    <property type="match status" value="5"/>
</dbReference>
<feature type="region of interest" description="Disordered" evidence="10">
    <location>
        <begin position="254"/>
        <end position="274"/>
    </location>
</feature>
<feature type="chain" id="PRO_5017994964" description="C2H2-type domain-containing protein" evidence="11">
    <location>
        <begin position="23"/>
        <end position="489"/>
    </location>
</feature>
<keyword evidence="2" id="KW-0479">Metal-binding</keyword>
<dbReference type="PROSITE" id="PS00028">
    <property type="entry name" value="ZINC_FINGER_C2H2_1"/>
    <property type="match status" value="5"/>
</dbReference>
<dbReference type="Pfam" id="PF01663">
    <property type="entry name" value="Phosphodiest"/>
    <property type="match status" value="1"/>
</dbReference>
<dbReference type="GO" id="GO:0005634">
    <property type="term" value="C:nucleus"/>
    <property type="evidence" value="ECO:0007669"/>
    <property type="project" value="UniProtKB-SubCell"/>
</dbReference>
<keyword evidence="3" id="KW-0677">Repeat</keyword>
<keyword evidence="11" id="KW-0732">Signal</keyword>
<reference evidence="13 14" key="1">
    <citation type="submission" date="2018-03" db="EMBL/GenBank/DDBJ databases">
        <authorList>
            <person name="Fogelqvist J."/>
        </authorList>
    </citation>
    <scope>NUCLEOTIDE SEQUENCE [LARGE SCALE GENOMIC DNA]</scope>
</reference>
<feature type="domain" description="C2H2-type" evidence="12">
    <location>
        <begin position="436"/>
        <end position="463"/>
    </location>
</feature>
<evidence type="ECO:0000313" key="14">
    <source>
        <dbReference type="Proteomes" id="UP000290189"/>
    </source>
</evidence>